<organism evidence="2">
    <name type="scientific">Neobodo designis</name>
    <name type="common">Flagellated protozoan</name>
    <name type="synonym">Bodo designis</name>
    <dbReference type="NCBI Taxonomy" id="312471"/>
    <lineage>
        <taxon>Eukaryota</taxon>
        <taxon>Discoba</taxon>
        <taxon>Euglenozoa</taxon>
        <taxon>Kinetoplastea</taxon>
        <taxon>Metakinetoplastina</taxon>
        <taxon>Neobodonida</taxon>
        <taxon>Neobodo</taxon>
    </lineage>
</organism>
<feature type="compositionally biased region" description="Polar residues" evidence="1">
    <location>
        <begin position="148"/>
        <end position="159"/>
    </location>
</feature>
<evidence type="ECO:0000313" key="2">
    <source>
        <dbReference type="EMBL" id="CAD9157248.1"/>
    </source>
</evidence>
<feature type="compositionally biased region" description="Low complexity" evidence="1">
    <location>
        <begin position="484"/>
        <end position="505"/>
    </location>
</feature>
<protein>
    <submittedName>
        <fullName evidence="2">Uncharacterized protein</fullName>
    </submittedName>
</protein>
<feature type="region of interest" description="Disordered" evidence="1">
    <location>
        <begin position="464"/>
        <end position="518"/>
    </location>
</feature>
<name>A0A7S1R635_NEODS</name>
<dbReference type="EMBL" id="HBGF01054036">
    <property type="protein sequence ID" value="CAD9157248.1"/>
    <property type="molecule type" value="Transcribed_RNA"/>
</dbReference>
<dbReference type="InterPro" id="IPR032675">
    <property type="entry name" value="LRR_dom_sf"/>
</dbReference>
<proteinExistence type="predicted"/>
<accession>A0A7S1R635</accession>
<gene>
    <name evidence="2" type="ORF">NDES1114_LOCUS36145</name>
</gene>
<dbReference type="AlphaFoldDB" id="A0A7S1R635"/>
<dbReference type="Gene3D" id="3.80.10.10">
    <property type="entry name" value="Ribonuclease Inhibitor"/>
    <property type="match status" value="1"/>
</dbReference>
<sequence>MSASVTPPRYVVSLAAPAFVSPAAKPETVVRRRDFGDVSPEGEEDDEAAHDVGMAVRLQPLLDEFAGDVERIEAAAAEFEEVLLERRAEEEEEPQYDEQLQPIIPKFLATSRGDLVRRDPQFNHLRKWFIGPTWNRQPDDPSALQKPPSLQSIAQQRLAASTKRRSTVGGGKQSRRQSEGLPLARSTLSVASMMSFDADSSVTSQPSPTRDSAAPKRGLVGPHILLDQDAPTQQAREEAFATVLDLGRRARKARNLERVTISELPFSTRETHLLVSRVLRAAHTITHLALPHCRLSTASIIPLCRHLESGTSTLVSLDLSYNDLDELSCKALEPALAASAVTELSLRGNNNVSSDAYSTTMLYLLLGNRLHTVDLGFTGLNDNSVVKLCTVLHSRDTRVRSLNIDGADASQRVVLFLLDAIAETKRIVELSTAHIYNCQTTQFANRLRAILTRNKQLLADAEVAKSKPPPSIPAPSAGLSAVFSPNTSFAPPAPTSPRRTGSPRSTPRKPSPRPPRSM</sequence>
<reference evidence="2" key="1">
    <citation type="submission" date="2021-01" db="EMBL/GenBank/DDBJ databases">
        <authorList>
            <person name="Corre E."/>
            <person name="Pelletier E."/>
            <person name="Niang G."/>
            <person name="Scheremetjew M."/>
            <person name="Finn R."/>
            <person name="Kale V."/>
            <person name="Holt S."/>
            <person name="Cochrane G."/>
            <person name="Meng A."/>
            <person name="Brown T."/>
            <person name="Cohen L."/>
        </authorList>
    </citation>
    <scope>NUCLEOTIDE SEQUENCE</scope>
    <source>
        <strain evidence="2">CCAP 1951/1</strain>
    </source>
</reference>
<feature type="region of interest" description="Disordered" evidence="1">
    <location>
        <begin position="131"/>
        <end position="183"/>
    </location>
</feature>
<feature type="region of interest" description="Disordered" evidence="1">
    <location>
        <begin position="197"/>
        <end position="217"/>
    </location>
</feature>
<feature type="compositionally biased region" description="Polar residues" evidence="1">
    <location>
        <begin position="197"/>
        <end position="210"/>
    </location>
</feature>
<dbReference type="SMART" id="SM00368">
    <property type="entry name" value="LRR_RI"/>
    <property type="match status" value="3"/>
</dbReference>
<evidence type="ECO:0000256" key="1">
    <source>
        <dbReference type="SAM" id="MobiDB-lite"/>
    </source>
</evidence>
<dbReference type="SUPFAM" id="SSF52047">
    <property type="entry name" value="RNI-like"/>
    <property type="match status" value="1"/>
</dbReference>